<dbReference type="EMBL" id="JAHYBZ010000011">
    <property type="protein sequence ID" value="MBW6401281.1"/>
    <property type="molecule type" value="Genomic_DNA"/>
</dbReference>
<accession>A0ABS7AG59</accession>
<organism evidence="1 2">
    <name type="scientific">Roseomonas alba</name>
    <dbReference type="NCBI Taxonomy" id="2846776"/>
    <lineage>
        <taxon>Bacteria</taxon>
        <taxon>Pseudomonadati</taxon>
        <taxon>Pseudomonadota</taxon>
        <taxon>Alphaproteobacteria</taxon>
        <taxon>Acetobacterales</taxon>
        <taxon>Roseomonadaceae</taxon>
        <taxon>Roseomonas</taxon>
    </lineage>
</organism>
<keyword evidence="2" id="KW-1185">Reference proteome</keyword>
<reference evidence="1 2" key="1">
    <citation type="submission" date="2021-07" db="EMBL/GenBank/DDBJ databases">
        <authorList>
            <person name="So Y."/>
        </authorList>
    </citation>
    <scope>NUCLEOTIDE SEQUENCE [LARGE SCALE GENOMIC DNA]</scope>
    <source>
        <strain evidence="1 2">HJA6</strain>
    </source>
</reference>
<protein>
    <submittedName>
        <fullName evidence="1">Uncharacterized protein</fullName>
    </submittedName>
</protein>
<evidence type="ECO:0000313" key="1">
    <source>
        <dbReference type="EMBL" id="MBW6401281.1"/>
    </source>
</evidence>
<gene>
    <name evidence="1" type="ORF">KPL78_25715</name>
</gene>
<dbReference type="Proteomes" id="UP001196565">
    <property type="component" value="Unassembled WGS sequence"/>
</dbReference>
<comment type="caution">
    <text evidence="1">The sequence shown here is derived from an EMBL/GenBank/DDBJ whole genome shotgun (WGS) entry which is preliminary data.</text>
</comment>
<evidence type="ECO:0000313" key="2">
    <source>
        <dbReference type="Proteomes" id="UP001196565"/>
    </source>
</evidence>
<sequence length="53" mass="5518">MLPGRSAQQLWAVGAGGGMAAGPVPLPEAACHPLIMPKRGHGLRQFVDRKSQA</sequence>
<name>A0ABS7AG59_9PROT</name>
<proteinExistence type="predicted"/>